<proteinExistence type="predicted"/>
<name>A0AAQ3JHK8_ANAHA</name>
<dbReference type="EMBL" id="CP132968">
    <property type="protein sequence ID" value="WMD16184.1"/>
    <property type="molecule type" value="Genomic_DNA"/>
</dbReference>
<keyword evidence="1" id="KW-0472">Membrane</keyword>
<accession>A0AAQ3JHK8</accession>
<sequence>MKRLKRICDFVTGNAHTIVLIYAIVAVIVWVAVNLYFWKISFDLDREIREEMREYGDCYSDTDEAKFGKHITRLTGFIISIPAAVMWWCTPLIVAGLMIYDKIQEKNPELCGFKADDFDKEENK</sequence>
<evidence type="ECO:0000256" key="1">
    <source>
        <dbReference type="SAM" id="Phobius"/>
    </source>
</evidence>
<organism evidence="2 3">
    <name type="scientific">Anaerostipes hadrus</name>
    <dbReference type="NCBI Taxonomy" id="649756"/>
    <lineage>
        <taxon>Bacteria</taxon>
        <taxon>Bacillati</taxon>
        <taxon>Bacillota</taxon>
        <taxon>Clostridia</taxon>
        <taxon>Lachnospirales</taxon>
        <taxon>Lachnospiraceae</taxon>
        <taxon>Anaerostipes</taxon>
    </lineage>
</organism>
<feature type="transmembrane region" description="Helical" evidence="1">
    <location>
        <begin position="77"/>
        <end position="100"/>
    </location>
</feature>
<evidence type="ECO:0000313" key="2">
    <source>
        <dbReference type="EMBL" id="WMD16184.1"/>
    </source>
</evidence>
<evidence type="ECO:0000313" key="3">
    <source>
        <dbReference type="Proteomes" id="UP001243496"/>
    </source>
</evidence>
<dbReference type="Proteomes" id="UP001243496">
    <property type="component" value="Chromosome"/>
</dbReference>
<feature type="transmembrane region" description="Helical" evidence="1">
    <location>
        <begin position="20"/>
        <end position="38"/>
    </location>
</feature>
<dbReference type="GeneID" id="92742243"/>
<protein>
    <submittedName>
        <fullName evidence="2">Uncharacterized protein</fullName>
    </submittedName>
</protein>
<reference evidence="2" key="1">
    <citation type="submission" date="2023-08" db="EMBL/GenBank/DDBJ databases">
        <title>Complete Genome Sequences of butyrate producing Anaerostipes hadrus strains BA1 and GIF7 isolated from the terminal ileum of a healthy lean male.</title>
        <authorList>
            <person name="Low A."/>
            <person name="Sheludchenko M."/>
            <person name="Cheng H.E."/>
            <person name="Koh X.Q."/>
            <person name="Lee J."/>
        </authorList>
    </citation>
    <scope>NUCLEOTIDE SEQUENCE</scope>
    <source>
        <strain evidence="2">BA1</strain>
    </source>
</reference>
<keyword evidence="1" id="KW-0812">Transmembrane</keyword>
<gene>
    <name evidence="2" type="ORF">RBI15_12600</name>
</gene>
<dbReference type="AlphaFoldDB" id="A0AAQ3JHK8"/>
<keyword evidence="1" id="KW-1133">Transmembrane helix</keyword>
<dbReference type="RefSeq" id="WP_306856572.1">
    <property type="nucleotide sequence ID" value="NZ_CP132968.1"/>
</dbReference>